<organism evidence="1 2">
    <name type="scientific">Stephania yunnanensis</name>
    <dbReference type="NCBI Taxonomy" id="152371"/>
    <lineage>
        <taxon>Eukaryota</taxon>
        <taxon>Viridiplantae</taxon>
        <taxon>Streptophyta</taxon>
        <taxon>Embryophyta</taxon>
        <taxon>Tracheophyta</taxon>
        <taxon>Spermatophyta</taxon>
        <taxon>Magnoliopsida</taxon>
        <taxon>Ranunculales</taxon>
        <taxon>Menispermaceae</taxon>
        <taxon>Menispermoideae</taxon>
        <taxon>Cissampelideae</taxon>
        <taxon>Stephania</taxon>
    </lineage>
</organism>
<proteinExistence type="predicted"/>
<sequence length="294" mass="32954">MEGGTIDVVNDGGGVQGLSVFVVFRLPILSLTDSVEMTKNNEIDHGWRRMILIKIMGIYWEQIRDRPAMRTLHGLLLPPLPSPEIPHSLPGLLFFLHVPLPSKSPPRTTAAAAAESRHSLLRCPRRKSFPLSPPRVKDDLKETLTDEYPELKSTHHNTFYSGSTLAHISKCIPYHVLLVAMVRSPRSVITYEFSLELALPLLLSYEVSKCELGGYFMNMLNSLCIYLKVMPSSSLFVYVLNLQTLILDTHEAKILELAAVNLLQPQLTIIRGYLTGLVCYSSLDKIGFQDILIT</sequence>
<reference evidence="1 2" key="1">
    <citation type="submission" date="2024-01" db="EMBL/GenBank/DDBJ databases">
        <title>Genome assemblies of Stephania.</title>
        <authorList>
            <person name="Yang L."/>
        </authorList>
    </citation>
    <scope>NUCLEOTIDE SEQUENCE [LARGE SCALE GENOMIC DNA]</scope>
    <source>
        <strain evidence="1">YNDBR</strain>
        <tissue evidence="1">Leaf</tissue>
    </source>
</reference>
<evidence type="ECO:0000313" key="2">
    <source>
        <dbReference type="Proteomes" id="UP001420932"/>
    </source>
</evidence>
<dbReference type="AlphaFoldDB" id="A0AAP0L0U0"/>
<accession>A0AAP0L0U0</accession>
<evidence type="ECO:0000313" key="1">
    <source>
        <dbReference type="EMBL" id="KAK9160950.1"/>
    </source>
</evidence>
<keyword evidence="2" id="KW-1185">Reference proteome</keyword>
<name>A0AAP0L0U0_9MAGN</name>
<dbReference type="Proteomes" id="UP001420932">
    <property type="component" value="Unassembled WGS sequence"/>
</dbReference>
<comment type="caution">
    <text evidence="1">The sequence shown here is derived from an EMBL/GenBank/DDBJ whole genome shotgun (WGS) entry which is preliminary data.</text>
</comment>
<dbReference type="EMBL" id="JBBNAF010000003">
    <property type="protein sequence ID" value="KAK9160950.1"/>
    <property type="molecule type" value="Genomic_DNA"/>
</dbReference>
<protein>
    <submittedName>
        <fullName evidence="1">Uncharacterized protein</fullName>
    </submittedName>
</protein>
<gene>
    <name evidence="1" type="ORF">Syun_007291</name>
</gene>